<gene>
    <name evidence="2" type="ORF">FRC96_12265</name>
</gene>
<evidence type="ECO:0000313" key="3">
    <source>
        <dbReference type="Proteomes" id="UP000321046"/>
    </source>
</evidence>
<dbReference type="OrthoDB" id="5509457at2"/>
<dbReference type="Proteomes" id="UP000321046">
    <property type="component" value="Unassembled WGS sequence"/>
</dbReference>
<dbReference type="EMBL" id="VOSL01000053">
    <property type="protein sequence ID" value="TXD34827.1"/>
    <property type="molecule type" value="Genomic_DNA"/>
</dbReference>
<sequence>MLKRVMVMMLAAAWVAGCSTDAPDATPQPDSGVEQDAGDDTDDAGEDAAQGDVEDVGDVQDDADAEGDADADDGGGEERGVVLSAAPASYAYRAGEEAVGAGEVFLKVDATLENVGVTSEVGMVVEGFALEITTTEGEAQVEALVAGALLEGGCAAETATDVAAMGETVSCTALFAIPNGATALWLRYEDPATFEGALAAITMPDEAPVTEGMLDAARQTYGEGVAAVVQASCECDSEPFSSVEECVEVFAHDMSGCDEVVLEDRAQMLEAIACLNGLLPQEEACYASCGGATQCVAGLDYEGCWELLEEPLRSELRGC</sequence>
<feature type="region of interest" description="Disordered" evidence="1">
    <location>
        <begin position="21"/>
        <end position="79"/>
    </location>
</feature>
<feature type="compositionally biased region" description="Acidic residues" evidence="1">
    <location>
        <begin position="36"/>
        <end position="46"/>
    </location>
</feature>
<dbReference type="AlphaFoldDB" id="A0A5C6X7W7"/>
<proteinExistence type="predicted"/>
<evidence type="ECO:0000256" key="1">
    <source>
        <dbReference type="SAM" id="MobiDB-lite"/>
    </source>
</evidence>
<comment type="caution">
    <text evidence="2">The sequence shown here is derived from an EMBL/GenBank/DDBJ whole genome shotgun (WGS) entry which is preliminary data.</text>
</comment>
<organism evidence="2 3">
    <name type="scientific">Lujinxingia vulgaris</name>
    <dbReference type="NCBI Taxonomy" id="2600176"/>
    <lineage>
        <taxon>Bacteria</taxon>
        <taxon>Deltaproteobacteria</taxon>
        <taxon>Bradymonadales</taxon>
        <taxon>Lujinxingiaceae</taxon>
        <taxon>Lujinxingia</taxon>
    </lineage>
</organism>
<protein>
    <submittedName>
        <fullName evidence="2">Uncharacterized protein</fullName>
    </submittedName>
</protein>
<name>A0A5C6X7W7_9DELT</name>
<accession>A0A5C6X7W7</accession>
<reference evidence="2 3" key="1">
    <citation type="submission" date="2019-08" db="EMBL/GenBank/DDBJ databases">
        <title>Bradymonadales sp. TMQ2.</title>
        <authorList>
            <person name="Liang Q."/>
        </authorList>
    </citation>
    <scope>NUCLEOTIDE SEQUENCE [LARGE SCALE GENOMIC DNA]</scope>
    <source>
        <strain evidence="2 3">TMQ2</strain>
    </source>
</reference>
<dbReference type="PROSITE" id="PS51257">
    <property type="entry name" value="PROKAR_LIPOPROTEIN"/>
    <property type="match status" value="1"/>
</dbReference>
<evidence type="ECO:0000313" key="2">
    <source>
        <dbReference type="EMBL" id="TXD34827.1"/>
    </source>
</evidence>
<feature type="compositionally biased region" description="Acidic residues" evidence="1">
    <location>
        <begin position="52"/>
        <end position="75"/>
    </location>
</feature>
<dbReference type="RefSeq" id="WP_146974778.1">
    <property type="nucleotide sequence ID" value="NZ_VOSL01000053.1"/>
</dbReference>